<sequence>MALTGVVAVLAGCNRLDFVKPDPRRRDFDRTAHEVELRRQAPDSTALVQRGQQALLAGDLEAADDSARKAARIDPRSAPAQTLLALVADRRGQAAKAGEHYRRALDLAPDTGVMLNNYAAWLCSAGRAVEAMPLFERAAAAPGYATPGAALANAGVCADKGGMPGQSEQLLRQALEVDPVNVVALAAMAEREFLAGRAFEARAFSERRLAAGPADRRALELASQIEEKLGDKAAAAKYVQQIRVEFPAVPDSNSGDINRR</sequence>
<evidence type="ECO:0000256" key="8">
    <source>
        <dbReference type="PROSITE-ProRule" id="PRU00339"/>
    </source>
</evidence>
<dbReference type="GO" id="GO:0016020">
    <property type="term" value="C:membrane"/>
    <property type="evidence" value="ECO:0007669"/>
    <property type="project" value="UniProtKB-SubCell"/>
</dbReference>
<keyword evidence="4 8" id="KW-0802">TPR repeat</keyword>
<evidence type="ECO:0000256" key="5">
    <source>
        <dbReference type="ARBA" id="ARBA00022989"/>
    </source>
</evidence>
<keyword evidence="5" id="KW-1133">Transmembrane helix</keyword>
<comment type="subcellular location">
    <subcellularLocation>
        <location evidence="1">Membrane</location>
        <topology evidence="1">Single-pass membrane protein</topology>
    </subcellularLocation>
</comment>
<reference evidence="9 10" key="1">
    <citation type="submission" date="2013-08" db="EMBL/GenBank/DDBJ databases">
        <title>Genome sequencing of Lysobacter.</title>
        <authorList>
            <person name="Zhang S."/>
            <person name="Wang G."/>
        </authorList>
    </citation>
    <scope>NUCLEOTIDE SEQUENCE [LARGE SCALE GENOMIC DNA]</scope>
    <source>
        <strain evidence="9 10">GH1-9</strain>
    </source>
</reference>
<dbReference type="AlphaFoldDB" id="A0A0A0F212"/>
<dbReference type="PANTHER" id="PTHR46208">
    <property type="entry name" value="MITOCHONDRIAL IMPORT RECEPTOR SUBUNIT TOM70"/>
    <property type="match status" value="1"/>
</dbReference>
<dbReference type="STRING" id="1385517.N800_09115"/>
<organism evidence="9 10">
    <name type="scientific">Lysobacter daejeonensis GH1-9</name>
    <dbReference type="NCBI Taxonomy" id="1385517"/>
    <lineage>
        <taxon>Bacteria</taxon>
        <taxon>Pseudomonadati</taxon>
        <taxon>Pseudomonadota</taxon>
        <taxon>Gammaproteobacteria</taxon>
        <taxon>Lysobacterales</taxon>
        <taxon>Lysobacteraceae</taxon>
        <taxon>Aerolutibacter</taxon>
    </lineage>
</organism>
<evidence type="ECO:0000256" key="2">
    <source>
        <dbReference type="ARBA" id="ARBA00022692"/>
    </source>
</evidence>
<accession>A0A0A0F212</accession>
<dbReference type="NCBIfam" id="TIGR02521">
    <property type="entry name" value="type_IV_pilW"/>
    <property type="match status" value="1"/>
</dbReference>
<comment type="caution">
    <text evidence="9">The sequence shown here is derived from an EMBL/GenBank/DDBJ whole genome shotgun (WGS) entry which is preliminary data.</text>
</comment>
<comment type="similarity">
    <text evidence="7">Belongs to the Tom70 family.</text>
</comment>
<dbReference type="Pfam" id="PF13181">
    <property type="entry name" value="TPR_8"/>
    <property type="match status" value="1"/>
</dbReference>
<evidence type="ECO:0000313" key="10">
    <source>
        <dbReference type="Proteomes" id="UP000029998"/>
    </source>
</evidence>
<dbReference type="EMBL" id="AVPU01000001">
    <property type="protein sequence ID" value="KGM56338.1"/>
    <property type="molecule type" value="Genomic_DNA"/>
</dbReference>
<keyword evidence="2" id="KW-0812">Transmembrane</keyword>
<dbReference type="InterPro" id="IPR013360">
    <property type="entry name" value="Pilus_4_PilW"/>
</dbReference>
<dbReference type="GO" id="GO:0008320">
    <property type="term" value="F:protein transmembrane transporter activity"/>
    <property type="evidence" value="ECO:0007669"/>
    <property type="project" value="TreeGrafter"/>
</dbReference>
<dbReference type="Gene3D" id="1.25.40.10">
    <property type="entry name" value="Tetratricopeptide repeat domain"/>
    <property type="match status" value="1"/>
</dbReference>
<gene>
    <name evidence="9" type="ORF">N800_09115</name>
</gene>
<evidence type="ECO:0000256" key="3">
    <source>
        <dbReference type="ARBA" id="ARBA00022737"/>
    </source>
</evidence>
<dbReference type="PANTHER" id="PTHR46208:SF1">
    <property type="entry name" value="MITOCHONDRIAL IMPORT RECEPTOR SUBUNIT TOM70"/>
    <property type="match status" value="1"/>
</dbReference>
<evidence type="ECO:0000256" key="7">
    <source>
        <dbReference type="ARBA" id="ARBA00038030"/>
    </source>
</evidence>
<feature type="repeat" description="TPR" evidence="8">
    <location>
        <begin position="78"/>
        <end position="111"/>
    </location>
</feature>
<evidence type="ECO:0000256" key="1">
    <source>
        <dbReference type="ARBA" id="ARBA00004167"/>
    </source>
</evidence>
<keyword evidence="3" id="KW-0677">Repeat</keyword>
<dbReference type="InterPro" id="IPR011990">
    <property type="entry name" value="TPR-like_helical_dom_sf"/>
</dbReference>
<name>A0A0A0F212_9GAMM</name>
<dbReference type="SMART" id="SM00028">
    <property type="entry name" value="TPR"/>
    <property type="match status" value="3"/>
</dbReference>
<dbReference type="eggNOG" id="COG3063">
    <property type="taxonomic scope" value="Bacteria"/>
</dbReference>
<dbReference type="SUPFAM" id="SSF48452">
    <property type="entry name" value="TPR-like"/>
    <property type="match status" value="1"/>
</dbReference>
<dbReference type="PROSITE" id="PS50005">
    <property type="entry name" value="TPR"/>
    <property type="match status" value="1"/>
</dbReference>
<protein>
    <submittedName>
        <fullName evidence="9">Uncharacterized protein</fullName>
    </submittedName>
</protein>
<proteinExistence type="inferred from homology"/>
<dbReference type="InterPro" id="IPR019734">
    <property type="entry name" value="TPR_rpt"/>
</dbReference>
<dbReference type="Proteomes" id="UP000029998">
    <property type="component" value="Unassembled WGS sequence"/>
</dbReference>
<evidence type="ECO:0000256" key="4">
    <source>
        <dbReference type="ARBA" id="ARBA00022803"/>
    </source>
</evidence>
<keyword evidence="10" id="KW-1185">Reference proteome</keyword>
<dbReference type="GO" id="GO:0030943">
    <property type="term" value="F:mitochondrion targeting sequence binding"/>
    <property type="evidence" value="ECO:0007669"/>
    <property type="project" value="TreeGrafter"/>
</dbReference>
<evidence type="ECO:0000313" key="9">
    <source>
        <dbReference type="EMBL" id="KGM56338.1"/>
    </source>
</evidence>
<dbReference type="GO" id="GO:0030150">
    <property type="term" value="P:protein import into mitochondrial matrix"/>
    <property type="evidence" value="ECO:0007669"/>
    <property type="project" value="TreeGrafter"/>
</dbReference>
<evidence type="ECO:0000256" key="6">
    <source>
        <dbReference type="ARBA" id="ARBA00023136"/>
    </source>
</evidence>
<keyword evidence="6" id="KW-0472">Membrane</keyword>